<dbReference type="RefSeq" id="WP_165587738.1">
    <property type="nucleotide sequence ID" value="NZ_JTJC03000005.1"/>
</dbReference>
<organism evidence="1 2">
    <name type="scientific">Scytonema millei VB511283</name>
    <dbReference type="NCBI Taxonomy" id="1245923"/>
    <lineage>
        <taxon>Bacteria</taxon>
        <taxon>Bacillati</taxon>
        <taxon>Cyanobacteriota</taxon>
        <taxon>Cyanophyceae</taxon>
        <taxon>Nostocales</taxon>
        <taxon>Scytonemataceae</taxon>
        <taxon>Scytonema</taxon>
    </lineage>
</organism>
<protein>
    <submittedName>
        <fullName evidence="1">Uncharacterized protein</fullName>
    </submittedName>
</protein>
<keyword evidence="2" id="KW-1185">Reference proteome</keyword>
<comment type="caution">
    <text evidence="1">The sequence shown here is derived from an EMBL/GenBank/DDBJ whole genome shotgun (WGS) entry which is preliminary data.</text>
</comment>
<evidence type="ECO:0000313" key="2">
    <source>
        <dbReference type="Proteomes" id="UP000031532"/>
    </source>
</evidence>
<evidence type="ECO:0000313" key="1">
    <source>
        <dbReference type="EMBL" id="NHC36749.1"/>
    </source>
</evidence>
<gene>
    <name evidence="1" type="ORF">QH73_0019240</name>
</gene>
<name>A0A9X5I6I0_9CYAN</name>
<proteinExistence type="predicted"/>
<dbReference type="Proteomes" id="UP000031532">
    <property type="component" value="Unassembled WGS sequence"/>
</dbReference>
<sequence>MKKYLGSECIETNSGKYIVEPIYCADRDLGRRYINKRHLTAEYGKSYWD</sequence>
<reference evidence="1 2" key="1">
    <citation type="journal article" date="2015" name="Genome Announc.">
        <title>Draft Genome Sequence of the Terrestrial Cyanobacterium Scytonema millei VB511283, Isolated from Eastern India.</title>
        <authorList>
            <person name="Sen D."/>
            <person name="Chandrababunaidu M.M."/>
            <person name="Singh D."/>
            <person name="Sanghi N."/>
            <person name="Ghorai A."/>
            <person name="Mishra G.P."/>
            <person name="Madduluri M."/>
            <person name="Adhikary S.P."/>
            <person name="Tripathy S."/>
        </authorList>
    </citation>
    <scope>NUCLEOTIDE SEQUENCE [LARGE SCALE GENOMIC DNA]</scope>
    <source>
        <strain evidence="1 2">VB511283</strain>
    </source>
</reference>
<dbReference type="EMBL" id="JTJC03000005">
    <property type="protein sequence ID" value="NHC36749.1"/>
    <property type="molecule type" value="Genomic_DNA"/>
</dbReference>
<accession>A0A9X5I6I0</accession>
<dbReference type="AlphaFoldDB" id="A0A9X5I6I0"/>